<protein>
    <submittedName>
        <fullName evidence="2">Uncharacterized protein</fullName>
    </submittedName>
</protein>
<keyword evidence="3" id="KW-1185">Reference proteome</keyword>
<feature type="region of interest" description="Disordered" evidence="1">
    <location>
        <begin position="1"/>
        <end position="44"/>
    </location>
</feature>
<evidence type="ECO:0000313" key="2">
    <source>
        <dbReference type="EMBL" id="GBP32136.1"/>
    </source>
</evidence>
<dbReference type="STRING" id="151549.A0A4C1V1F7"/>
<organism evidence="2 3">
    <name type="scientific">Eumeta variegata</name>
    <name type="common">Bagworm moth</name>
    <name type="synonym">Eumeta japonica</name>
    <dbReference type="NCBI Taxonomy" id="151549"/>
    <lineage>
        <taxon>Eukaryota</taxon>
        <taxon>Metazoa</taxon>
        <taxon>Ecdysozoa</taxon>
        <taxon>Arthropoda</taxon>
        <taxon>Hexapoda</taxon>
        <taxon>Insecta</taxon>
        <taxon>Pterygota</taxon>
        <taxon>Neoptera</taxon>
        <taxon>Endopterygota</taxon>
        <taxon>Lepidoptera</taxon>
        <taxon>Glossata</taxon>
        <taxon>Ditrysia</taxon>
        <taxon>Tineoidea</taxon>
        <taxon>Psychidae</taxon>
        <taxon>Oiketicinae</taxon>
        <taxon>Eumeta</taxon>
    </lineage>
</organism>
<feature type="compositionally biased region" description="Basic residues" evidence="1">
    <location>
        <begin position="29"/>
        <end position="41"/>
    </location>
</feature>
<feature type="compositionally biased region" description="Basic residues" evidence="1">
    <location>
        <begin position="1"/>
        <end position="10"/>
    </location>
</feature>
<gene>
    <name evidence="2" type="ORF">EVAR_80903_1</name>
</gene>
<dbReference type="EMBL" id="BGZK01000255">
    <property type="protein sequence ID" value="GBP32136.1"/>
    <property type="molecule type" value="Genomic_DNA"/>
</dbReference>
<evidence type="ECO:0000313" key="3">
    <source>
        <dbReference type="Proteomes" id="UP000299102"/>
    </source>
</evidence>
<dbReference type="OrthoDB" id="10065050at2759"/>
<proteinExistence type="predicted"/>
<feature type="region of interest" description="Disordered" evidence="1">
    <location>
        <begin position="263"/>
        <end position="291"/>
    </location>
</feature>
<accession>A0A4C1V1F7</accession>
<name>A0A4C1V1F7_EUMVA</name>
<sequence length="367" mass="40385">MEAAGRRRRPTTLSEADRGRAAGVSVRPARAHRQHVPRAPRTRNSAMYIEPTAFRVPSAESLAASEAAAGAAPPVWTQCLPSPLFAGKKAPLKTFDEISPLLQQGRKRDLKILIRENSWPINSPVRASLWPALCRQHQHGKSMLDGFYWDMVTQRDSATADNDMVSREHRCRVVLFSFGAPPRWRAPSSIGSVTAHVDRPLSWRPFVGMSRARSDRVARVLAKWIYKVLKLRLQSDFGDALCSWQRVNSPPAHLRRRLMIVRPRAAPGARRPPPDAGPLRNSTSDERSGVTCSAGGGVDVVDCTSVKLHVQPSPLGSTGDRCFSDGCRSGRYRFLNLWRSSGAAAPQIAEGLEIAPPPFVSAVMNII</sequence>
<reference evidence="2 3" key="1">
    <citation type="journal article" date="2019" name="Commun. Biol.">
        <title>The bagworm genome reveals a unique fibroin gene that provides high tensile strength.</title>
        <authorList>
            <person name="Kono N."/>
            <person name="Nakamura H."/>
            <person name="Ohtoshi R."/>
            <person name="Tomita M."/>
            <person name="Numata K."/>
            <person name="Arakawa K."/>
        </authorList>
    </citation>
    <scope>NUCLEOTIDE SEQUENCE [LARGE SCALE GENOMIC DNA]</scope>
</reference>
<dbReference type="Proteomes" id="UP000299102">
    <property type="component" value="Unassembled WGS sequence"/>
</dbReference>
<evidence type="ECO:0000256" key="1">
    <source>
        <dbReference type="SAM" id="MobiDB-lite"/>
    </source>
</evidence>
<comment type="caution">
    <text evidence="2">The sequence shown here is derived from an EMBL/GenBank/DDBJ whole genome shotgun (WGS) entry which is preliminary data.</text>
</comment>
<dbReference type="AlphaFoldDB" id="A0A4C1V1F7"/>